<organism evidence="3 4">
    <name type="scientific">Ziziphus jujuba</name>
    <name type="common">Chinese jujube</name>
    <name type="synonym">Ziziphus sativa</name>
    <dbReference type="NCBI Taxonomy" id="326968"/>
    <lineage>
        <taxon>Eukaryota</taxon>
        <taxon>Viridiplantae</taxon>
        <taxon>Streptophyta</taxon>
        <taxon>Embryophyta</taxon>
        <taxon>Tracheophyta</taxon>
        <taxon>Spermatophyta</taxon>
        <taxon>Magnoliopsida</taxon>
        <taxon>eudicotyledons</taxon>
        <taxon>Gunneridae</taxon>
        <taxon>Pentapetalae</taxon>
        <taxon>rosids</taxon>
        <taxon>fabids</taxon>
        <taxon>Rosales</taxon>
        <taxon>Rhamnaceae</taxon>
        <taxon>Paliureae</taxon>
        <taxon>Ziziphus</taxon>
    </lineage>
</organism>
<reference evidence="4" key="1">
    <citation type="submission" date="2025-08" db="UniProtKB">
        <authorList>
            <consortium name="RefSeq"/>
        </authorList>
    </citation>
    <scope>IDENTIFICATION</scope>
    <source>
        <tissue evidence="4">Seedling</tissue>
    </source>
</reference>
<protein>
    <submittedName>
        <fullName evidence="4">SAC3 family protein B isoform X1</fullName>
    </submittedName>
</protein>
<dbReference type="InterPro" id="IPR000717">
    <property type="entry name" value="PCI_dom"/>
</dbReference>
<evidence type="ECO:0000256" key="1">
    <source>
        <dbReference type="SAM" id="MobiDB-lite"/>
    </source>
</evidence>
<name>A0ABM3IPT3_ZIZJJ</name>
<dbReference type="PANTHER" id="PTHR12436:SF17">
    <property type="entry name" value="SAC3 FAMILY PROTEIN B"/>
    <property type="match status" value="1"/>
</dbReference>
<sequence length="1496" mass="167798">MTGLGFGGFANHPGPTSKPADSFPVFGNPARSPSLSTPTTPPFSDSPPLRSPSPFHEWGNGQRSFFENDDRRPMVTTLVANRNSGTSVTAKATRFHEIEQGVARNHFVPPRAQTPEFASKNSHPVEGFHPSSVENVRPASPSPSLDGRPKFSGPYTFSQATVRPSVSPYDVDFLSETDDAQVSKGPKRMRSPTMPSAIGTDNDHSHFPRNNYKNARSNVIVSTHESQAPQRSPPSEKYAVYKVAATNPTSFAVTKRSRSPPLLSEDVASIGNPCTTQDGTEREIEAKAKRLARFRVELGENMQTRDDDVEQKVSANKLEKDKLGPDHSEYESLKPSGIITGLCTDMCPESERAERERKGDLDQFERLDGDRNQTSKHLAVKKYNRMAEREADLIRPMPILQKTIDYLLNLLDQPYNDKFLGIYNFLWDRMRAIRMDLRMQHIFNQGAITMLEQMIRLHIIAMHELCEYSKGEGFSEGFDAHLNIEQMNKTSVELFHLYDDHRKKGMHIPTEKEFRGYYALLKLDKHPGYIVEPAELSLDLAKMTPEIRQTEEVLFARDVARACRTGNFISFFRLARKASYLQACLMHAHFAKLRTQALASLHAGLQNNQGLPLAHVAKWLAMEEEDLESLLEYHGFVIKVFEEPYMVKEGTFINGDKDYPTRRSKLVDFKRSGRIIEDVLPSIHIISMPFKVPNEMAETSKSSLKSVPSVEKESFVSDIPPAIEMVGAVSAVDEDLPDIRAAASQKECVQPQPIIKAPVIGQQSKDDHQMSGILPLPWGFSFTKVDSPGKPKDGMIFRNSLPVHMDTGTEGIPLQRVSETAPQESSLVGPFNKEENSVPQTVLNKLEDEVPPDILQKNENYDLKANYQHEEITEAKLKLIIRIWKRRSSKQRQLREQRQLASVAALSSLSLGPPIHLLQDQPSVSGKFDIDQILRERSNKHGQSWSTINVSEEIVDTLSRRNPDARCLCWKLIVCSHLNNLGEDKLGQRNQDVHPTAGSWLLAKLLTSNEPEYEEGLVISSAGLSTWRKCIHGQSGKDMTCCWSVVKNADFHNLTETVSGASAVLFLASKSIPWKLQKDKLYELLMSIPSGSYLPLLILSDSYKDGVSDLSSIIVNELGLHDIDKSRIGSFFIVFLVENQQVNGFFSDKRLREGLQWLASESPRQLVLHYVKTRELVLSHWNSSFKVLRQMKDYEIDPNDLVLAFNEALDQSLEEISAAAKENRIGWPCPEISLLGFSDEYRIIESYIPKIGWSSVDRIQLLISALQGCKLPVFPDGLSCLSCGSSKEIKNQLVKLENSLIMYLSKMMGIEFALREAHVMLQRHCKINLLGSSFYIVPNWFMILWRITNWRLMGVSYGASSSAYILERPDSSYNMAELDCGLSPIYSSHPSLDEMIEVGFSGEVDEAEVGFSEVSGEVQEAEVGFSEVSGEVQEAEVGFSCEVGAAKTSPIVEDESSLDKASDINSGLDSSQTLSLLLDKCEDLQSILEEKLYIYF</sequence>
<feature type="region of interest" description="Disordered" evidence="1">
    <location>
        <begin position="113"/>
        <end position="159"/>
    </location>
</feature>
<accession>A0ABM3IPT3</accession>
<evidence type="ECO:0000259" key="2">
    <source>
        <dbReference type="PROSITE" id="PS50250"/>
    </source>
</evidence>
<dbReference type="Pfam" id="PF03399">
    <property type="entry name" value="SAC3_GANP"/>
    <property type="match status" value="1"/>
</dbReference>
<dbReference type="GeneID" id="107423353"/>
<keyword evidence="3" id="KW-1185">Reference proteome</keyword>
<feature type="region of interest" description="Disordered" evidence="1">
    <location>
        <begin position="177"/>
        <end position="206"/>
    </location>
</feature>
<feature type="domain" description="PCI" evidence="2">
    <location>
        <begin position="483"/>
        <end position="671"/>
    </location>
</feature>
<evidence type="ECO:0000313" key="3">
    <source>
        <dbReference type="Proteomes" id="UP001652623"/>
    </source>
</evidence>
<feature type="region of interest" description="Disordered" evidence="1">
    <location>
        <begin position="1"/>
        <end position="72"/>
    </location>
</feature>
<dbReference type="Proteomes" id="UP001652623">
    <property type="component" value="Chromosome 3"/>
</dbReference>
<evidence type="ECO:0000313" key="4">
    <source>
        <dbReference type="RefSeq" id="XP_048332988.2"/>
    </source>
</evidence>
<gene>
    <name evidence="4" type="primary">LOC107423353</name>
</gene>
<dbReference type="InterPro" id="IPR045107">
    <property type="entry name" value="SAC3/GANP/THP3"/>
</dbReference>
<dbReference type="RefSeq" id="XP_048332988.2">
    <property type="nucleotide sequence ID" value="XM_048477031.2"/>
</dbReference>
<dbReference type="Gene3D" id="1.25.40.990">
    <property type="match status" value="1"/>
</dbReference>
<feature type="compositionally biased region" description="Pro residues" evidence="1">
    <location>
        <begin position="39"/>
        <end position="51"/>
    </location>
</feature>
<dbReference type="PANTHER" id="PTHR12436">
    <property type="entry name" value="80 KDA MCM3-ASSOCIATED PROTEIN"/>
    <property type="match status" value="1"/>
</dbReference>
<dbReference type="InterPro" id="IPR005062">
    <property type="entry name" value="SAC3/GANP/THP3_conserved"/>
</dbReference>
<proteinExistence type="predicted"/>
<dbReference type="PROSITE" id="PS50250">
    <property type="entry name" value="PCI"/>
    <property type="match status" value="1"/>
</dbReference>